<dbReference type="SUPFAM" id="SSF88697">
    <property type="entry name" value="PUA domain-like"/>
    <property type="match status" value="1"/>
</dbReference>
<organism evidence="2 3">
    <name type="scientific">Lacticaseibacillus paracasei subsp. paracasei Lpp7</name>
    <dbReference type="NCBI Taxonomy" id="1256200"/>
    <lineage>
        <taxon>Bacteria</taxon>
        <taxon>Bacillati</taxon>
        <taxon>Bacillota</taxon>
        <taxon>Bacilli</taxon>
        <taxon>Lactobacillales</taxon>
        <taxon>Lactobacillaceae</taxon>
        <taxon>Lacticaseibacillus</taxon>
    </lineage>
</organism>
<accession>A0A8E0M9W0</accession>
<dbReference type="AlphaFoldDB" id="A0A8E0M9W0"/>
<dbReference type="Gene3D" id="2.30.130.30">
    <property type="entry name" value="Hypothetical protein"/>
    <property type="match status" value="1"/>
</dbReference>
<sequence length="97" mass="11663">MKSNVISLKILPEYFQAQVEGKKNFEIRKNDREYKVGSVLSLREFDGTKYTGRRAKVIVTFITDYGQRDGYVVLGTRPFDKHKVTWEEKRWYRQYFD</sequence>
<reference evidence="2 3" key="1">
    <citation type="journal article" date="2013" name="PLoS ONE">
        <title>Lactobacillus paracasei comparative genomics: towards species pan-genome definition and exploitation of diversity.</title>
        <authorList>
            <person name="Smokvina T."/>
            <person name="Wels M."/>
            <person name="Polka J."/>
            <person name="Chervaux C."/>
            <person name="Brisse S."/>
            <person name="Boekhorst J."/>
            <person name="van Hylckama Vlieg J.E."/>
            <person name="Siezen R.J."/>
        </authorList>
    </citation>
    <scope>NUCLEOTIDE SEQUENCE [LARGE SCALE GENOMIC DNA]</scope>
    <source>
        <strain evidence="2 3">Lpp7</strain>
    </source>
</reference>
<proteinExistence type="predicted"/>
<dbReference type="InterPro" id="IPR015947">
    <property type="entry name" value="PUA-like_sf"/>
</dbReference>
<name>A0A8E0M9W0_LACPA</name>
<feature type="domain" description="DUF3850" evidence="1">
    <location>
        <begin position="7"/>
        <end position="75"/>
    </location>
</feature>
<protein>
    <recommendedName>
        <fullName evidence="1">DUF3850 domain-containing protein</fullName>
    </recommendedName>
</protein>
<dbReference type="EMBL" id="ANJV01000106">
    <property type="protein sequence ID" value="EPC51917.1"/>
    <property type="molecule type" value="Genomic_DNA"/>
</dbReference>
<dbReference type="Pfam" id="PF12961">
    <property type="entry name" value="DUF3850"/>
    <property type="match status" value="1"/>
</dbReference>
<dbReference type="InterPro" id="IPR039440">
    <property type="entry name" value="DUF3850"/>
</dbReference>
<comment type="caution">
    <text evidence="2">The sequence shown here is derived from an EMBL/GenBank/DDBJ whole genome shotgun (WGS) entry which is preliminary data.</text>
</comment>
<evidence type="ECO:0000313" key="2">
    <source>
        <dbReference type="EMBL" id="EPC51917.1"/>
    </source>
</evidence>
<evidence type="ECO:0000259" key="1">
    <source>
        <dbReference type="Pfam" id="PF12961"/>
    </source>
</evidence>
<gene>
    <name evidence="2" type="ORF">Lpp7_07982</name>
</gene>
<evidence type="ECO:0000313" key="3">
    <source>
        <dbReference type="Proteomes" id="UP000014303"/>
    </source>
</evidence>
<dbReference type="Proteomes" id="UP000014303">
    <property type="component" value="Unassembled WGS sequence"/>
</dbReference>